<comment type="caution">
    <text evidence="2">The sequence shown here is derived from an EMBL/GenBank/DDBJ whole genome shotgun (WGS) entry which is preliminary data.</text>
</comment>
<organism evidence="2 3">
    <name type="scientific">Pedobacter miscanthi</name>
    <dbReference type="NCBI Taxonomy" id="2259170"/>
    <lineage>
        <taxon>Bacteria</taxon>
        <taxon>Pseudomonadati</taxon>
        <taxon>Bacteroidota</taxon>
        <taxon>Sphingobacteriia</taxon>
        <taxon>Sphingobacteriales</taxon>
        <taxon>Sphingobacteriaceae</taxon>
        <taxon>Pedobacter</taxon>
    </lineage>
</organism>
<gene>
    <name evidence="2" type="ORF">DRW42_08665</name>
</gene>
<dbReference type="AlphaFoldDB" id="A0A366L4F3"/>
<accession>A0A366L4F3</accession>
<feature type="region of interest" description="Disordered" evidence="1">
    <location>
        <begin position="1"/>
        <end position="27"/>
    </location>
</feature>
<dbReference type="EMBL" id="QNQU01000006">
    <property type="protein sequence ID" value="RBQ08768.1"/>
    <property type="molecule type" value="Genomic_DNA"/>
</dbReference>
<name>A0A366L4F3_9SPHI</name>
<reference evidence="2 3" key="1">
    <citation type="submission" date="2018-07" db="EMBL/GenBank/DDBJ databases">
        <title>A draft genome of a endophytic bacteria, a new species of Pedobacter.</title>
        <authorList>
            <person name="Zhang Z.D."/>
            <person name="Chen Z.J."/>
        </authorList>
    </citation>
    <scope>NUCLEOTIDE SEQUENCE [LARGE SCALE GENOMIC DNA]</scope>
    <source>
        <strain evidence="2 3">RS10</strain>
    </source>
</reference>
<keyword evidence="3" id="KW-1185">Reference proteome</keyword>
<evidence type="ECO:0000256" key="1">
    <source>
        <dbReference type="SAM" id="MobiDB-lite"/>
    </source>
</evidence>
<dbReference type="Proteomes" id="UP000252081">
    <property type="component" value="Unassembled WGS sequence"/>
</dbReference>
<dbReference type="RefSeq" id="WP_113948438.1">
    <property type="nucleotide sequence ID" value="NZ_QNQU01000006.1"/>
</dbReference>
<proteinExistence type="predicted"/>
<evidence type="ECO:0000313" key="2">
    <source>
        <dbReference type="EMBL" id="RBQ08768.1"/>
    </source>
</evidence>
<evidence type="ECO:0000313" key="3">
    <source>
        <dbReference type="Proteomes" id="UP000252081"/>
    </source>
</evidence>
<sequence length="67" mass="7289">MMPNPGSLAQTFVSKRDGSGIPDFTSGIQRTARPELHDGNTTAPFQINNRLSTLSFSLTETFITLTC</sequence>
<protein>
    <submittedName>
        <fullName evidence="2">Uncharacterized protein</fullName>
    </submittedName>
</protein>